<feature type="compositionally biased region" description="Low complexity" evidence="1">
    <location>
        <begin position="245"/>
        <end position="256"/>
    </location>
</feature>
<evidence type="ECO:0000256" key="1">
    <source>
        <dbReference type="SAM" id="MobiDB-lite"/>
    </source>
</evidence>
<dbReference type="HOGENOM" id="CLU_004392_0_0_1"/>
<feature type="compositionally biased region" description="Polar residues" evidence="1">
    <location>
        <begin position="789"/>
        <end position="800"/>
    </location>
</feature>
<accession>A0A0D2F075</accession>
<feature type="compositionally biased region" description="Polar residues" evidence="1">
    <location>
        <begin position="335"/>
        <end position="344"/>
    </location>
</feature>
<organism evidence="2 3">
    <name type="scientific">Exophiala xenobiotica</name>
    <dbReference type="NCBI Taxonomy" id="348802"/>
    <lineage>
        <taxon>Eukaryota</taxon>
        <taxon>Fungi</taxon>
        <taxon>Dikarya</taxon>
        <taxon>Ascomycota</taxon>
        <taxon>Pezizomycotina</taxon>
        <taxon>Eurotiomycetes</taxon>
        <taxon>Chaetothyriomycetidae</taxon>
        <taxon>Chaetothyriales</taxon>
        <taxon>Herpotrichiellaceae</taxon>
        <taxon>Exophiala</taxon>
    </lineage>
</organism>
<feature type="compositionally biased region" description="Polar residues" evidence="1">
    <location>
        <begin position="293"/>
        <end position="310"/>
    </location>
</feature>
<dbReference type="Proteomes" id="UP000054342">
    <property type="component" value="Unassembled WGS sequence"/>
</dbReference>
<feature type="region of interest" description="Disordered" evidence="1">
    <location>
        <begin position="883"/>
        <end position="1002"/>
    </location>
</feature>
<evidence type="ECO:0008006" key="4">
    <source>
        <dbReference type="Google" id="ProtNLM"/>
    </source>
</evidence>
<gene>
    <name evidence="2" type="ORF">PV05_00576</name>
</gene>
<feature type="compositionally biased region" description="Basic and acidic residues" evidence="1">
    <location>
        <begin position="647"/>
        <end position="658"/>
    </location>
</feature>
<feature type="region of interest" description="Disordered" evidence="1">
    <location>
        <begin position="452"/>
        <end position="740"/>
    </location>
</feature>
<feature type="compositionally biased region" description="Basic and acidic residues" evidence="1">
    <location>
        <begin position="559"/>
        <end position="571"/>
    </location>
</feature>
<dbReference type="EMBL" id="KN847317">
    <property type="protein sequence ID" value="KIW60350.1"/>
    <property type="molecule type" value="Genomic_DNA"/>
</dbReference>
<sequence length="1119" mass="121655">MSLNGLDGAAVAGAHQAALAEAGGWFLLKYVTRDTVELLQKGTGGVQEVRGVVEKYEEKSPLYGLVQYRRKKVILKYVPEGTSRLLQVRLTVQFQSVLETFTPHDIVFSFTVASELTDSALGLSTMLLPSAASLTSSSSSLRRRRLDEITEDAEEGTPAPEENIIHPAQVEEPPAPSYGRRELDELPASAVLAKALLAKRKEEAAAGQTADSAHSETPLPQPKASLSYRATASPVPTIDKALPDTPESTPPTTSEGEPARAPDFEAASNILLDATNRDPTEPPTPRPLHSRHLSTAESDSISQWSSNVASYATVKAKKKKLGPRPHVETTHRPKTSGTTDSSISVRPVANLPHSIRVSGRPLLSLSGRPGSQQSTRSVPGRFANSTHSFNGPPPLPSLSHIQSLYNPIESRPAISRAASVTTEVSTATPEKLRMMKALQLRKRNMLLAQRSTLSPTTSHAPNASETSLSTVASSNDLSTVPSQEQLSNIEEESKMTQSSATTSPTFMTNISGERSTKASSFTEQDDVSRKRRSLSSATSSSITPKAPVQDSQTPTKALDSPRHGRSWDSRKLGVPFSESEESDFAKGESIPHQDRQFQASNVVRPSTIVPSAKSPTKSKRHAPPQPLRLAGGDTSASDLSEDESLMDDIHNATVHEAKPISVARSPVTPILSKGSSDKLRELVSKSSHSNHPSRPSRGSTPDTKPGSRSGSVRSVSTALPQWPPVQAETMPLPLTKKPTLGTGISKRIKALEVLTAKDTNTQQPAPPARETSGRRSAFSAFIKRSSLVGNQPKLNASTDVSPPKKLPAFIPQFDHSKHAQDANEHRRPSVDSYAPFHKADTISVTAKIVRDPSSKHPPMSPSSSYNTPLNLFRSPLIVEHEKHENISREDSFASMQSGTKSPTKSDRGRFSFSSHRSSSHPNLPRSESDHSKISQSSTHKKHGPRSASDAASISEEKSKTSRTSRLMKRVSNLTSSRTKGQLGSKEQSHPNTIQEQSESLRDNSVGESLMHVVDIGDVNVQFPESLLWKRRFMRIDDQGYLIFSPPMTDANMKSVSRKYHLSDFNRPSLPDLEREEIAWSIVLDLKDGRCVQCACESKISQQQVLQMLVDAHSAYHQKA</sequence>
<feature type="compositionally biased region" description="Polar residues" evidence="1">
    <location>
        <begin position="893"/>
        <end position="902"/>
    </location>
</feature>
<dbReference type="RefSeq" id="XP_013320934.1">
    <property type="nucleotide sequence ID" value="XM_013465480.1"/>
</dbReference>
<dbReference type="InterPro" id="IPR029006">
    <property type="entry name" value="ADF-H/Gelsolin-like_dom_sf"/>
</dbReference>
<dbReference type="Gene3D" id="3.40.20.10">
    <property type="entry name" value="Severin"/>
    <property type="match status" value="1"/>
</dbReference>
<proteinExistence type="predicted"/>
<feature type="region of interest" description="Disordered" evidence="1">
    <location>
        <begin position="149"/>
        <end position="181"/>
    </location>
</feature>
<reference evidence="2 3" key="1">
    <citation type="submission" date="2015-01" db="EMBL/GenBank/DDBJ databases">
        <title>The Genome Sequence of Exophiala xenobiotica CBS118157.</title>
        <authorList>
            <consortium name="The Broad Institute Genomics Platform"/>
            <person name="Cuomo C."/>
            <person name="de Hoog S."/>
            <person name="Gorbushina A."/>
            <person name="Stielow B."/>
            <person name="Teixiera M."/>
            <person name="Abouelleil A."/>
            <person name="Chapman S.B."/>
            <person name="Priest M."/>
            <person name="Young S.K."/>
            <person name="Wortman J."/>
            <person name="Nusbaum C."/>
            <person name="Birren B."/>
        </authorList>
    </citation>
    <scope>NUCLEOTIDE SEQUENCE [LARGE SCALE GENOMIC DNA]</scope>
    <source>
        <strain evidence="2 3">CBS 118157</strain>
    </source>
</reference>
<feature type="compositionally biased region" description="Low complexity" evidence="1">
    <location>
        <begin position="684"/>
        <end position="699"/>
    </location>
</feature>
<feature type="compositionally biased region" description="Polar residues" evidence="1">
    <location>
        <begin position="452"/>
        <end position="488"/>
    </location>
</feature>
<protein>
    <recommendedName>
        <fullName evidence="4">ADF-H domain-containing protein</fullName>
    </recommendedName>
</protein>
<feature type="compositionally biased region" description="Basic and acidic residues" evidence="1">
    <location>
        <begin position="814"/>
        <end position="829"/>
    </location>
</feature>
<evidence type="ECO:0000313" key="2">
    <source>
        <dbReference type="EMBL" id="KIW60350.1"/>
    </source>
</evidence>
<feature type="region of interest" description="Disordered" evidence="1">
    <location>
        <begin position="789"/>
        <end position="836"/>
    </location>
</feature>
<name>A0A0D2F075_9EURO</name>
<feature type="compositionally biased region" description="Polar residues" evidence="1">
    <location>
        <begin position="369"/>
        <end position="380"/>
    </location>
</feature>
<keyword evidence="3" id="KW-1185">Reference proteome</keyword>
<feature type="region of interest" description="Disordered" evidence="1">
    <location>
        <begin position="274"/>
        <end position="344"/>
    </location>
</feature>
<dbReference type="OrthoDB" id="74412at2759"/>
<evidence type="ECO:0000313" key="3">
    <source>
        <dbReference type="Proteomes" id="UP000054342"/>
    </source>
</evidence>
<feature type="region of interest" description="Disordered" evidence="1">
    <location>
        <begin position="755"/>
        <end position="775"/>
    </location>
</feature>
<dbReference type="STRING" id="348802.A0A0D2F075"/>
<dbReference type="SUPFAM" id="SSF55753">
    <property type="entry name" value="Actin depolymerizing proteins"/>
    <property type="match status" value="1"/>
</dbReference>
<feature type="region of interest" description="Disordered" evidence="1">
    <location>
        <begin position="360"/>
        <end position="380"/>
    </location>
</feature>
<feature type="compositionally biased region" description="Low complexity" evidence="1">
    <location>
        <begin position="910"/>
        <end position="920"/>
    </location>
</feature>
<feature type="compositionally biased region" description="Low complexity" evidence="1">
    <location>
        <begin position="706"/>
        <end position="716"/>
    </location>
</feature>
<dbReference type="GeneID" id="25322484"/>
<feature type="compositionally biased region" description="Basic and acidic residues" evidence="1">
    <location>
        <begin position="583"/>
        <end position="595"/>
    </location>
</feature>
<feature type="region of interest" description="Disordered" evidence="1">
    <location>
        <begin position="203"/>
        <end position="261"/>
    </location>
</feature>
<feature type="compositionally biased region" description="Polar residues" evidence="1">
    <location>
        <begin position="971"/>
        <end position="997"/>
    </location>
</feature>
<feature type="compositionally biased region" description="Polar residues" evidence="1">
    <location>
        <begin position="495"/>
        <end position="522"/>
    </location>
</feature>
<dbReference type="AlphaFoldDB" id="A0A0D2F075"/>